<accession>A0AAV0APH9</accession>
<dbReference type="PANTHER" id="PTHR14027:SF2">
    <property type="entry name" value="RNA POLYMERASE-ASSOCIATED PROTEIN CTR9 HOMOLOG"/>
    <property type="match status" value="1"/>
</dbReference>
<dbReference type="GO" id="GO:0000993">
    <property type="term" value="F:RNA polymerase II complex binding"/>
    <property type="evidence" value="ECO:0007669"/>
    <property type="project" value="TreeGrafter"/>
</dbReference>
<keyword evidence="4" id="KW-1185">Reference proteome</keyword>
<dbReference type="GO" id="GO:0006355">
    <property type="term" value="P:regulation of DNA-templated transcription"/>
    <property type="evidence" value="ECO:0007669"/>
    <property type="project" value="InterPro"/>
</dbReference>
<dbReference type="AlphaFoldDB" id="A0AAV0APH9"/>
<evidence type="ECO:0000256" key="2">
    <source>
        <dbReference type="ARBA" id="ARBA00022803"/>
    </source>
</evidence>
<dbReference type="PANTHER" id="PTHR14027">
    <property type="entry name" value="RNA POLYMERASE-ASSOCIATED PROTEIN CTR9"/>
    <property type="match status" value="1"/>
</dbReference>
<keyword evidence="1" id="KW-0677">Repeat</keyword>
<evidence type="ECO:0000313" key="4">
    <source>
        <dbReference type="Proteomes" id="UP001153365"/>
    </source>
</evidence>
<reference evidence="3" key="1">
    <citation type="submission" date="2022-06" db="EMBL/GenBank/DDBJ databases">
        <authorList>
            <consortium name="SYNGENTA / RWTH Aachen University"/>
        </authorList>
    </citation>
    <scope>NUCLEOTIDE SEQUENCE</scope>
</reference>
<dbReference type="InterPro" id="IPR031101">
    <property type="entry name" value="Ctr9"/>
</dbReference>
<dbReference type="GO" id="GO:0016593">
    <property type="term" value="C:Cdc73/Paf1 complex"/>
    <property type="evidence" value="ECO:0007669"/>
    <property type="project" value="TreeGrafter"/>
</dbReference>
<keyword evidence="2" id="KW-0802">TPR repeat</keyword>
<dbReference type="EMBL" id="CALTRL010000667">
    <property type="protein sequence ID" value="CAH7669197.1"/>
    <property type="molecule type" value="Genomic_DNA"/>
</dbReference>
<name>A0AAV0APH9_PHAPC</name>
<gene>
    <name evidence="3" type="ORF">PPACK8108_LOCUS3777</name>
</gene>
<dbReference type="Proteomes" id="UP001153365">
    <property type="component" value="Unassembled WGS sequence"/>
</dbReference>
<evidence type="ECO:0000256" key="1">
    <source>
        <dbReference type="ARBA" id="ARBA00022737"/>
    </source>
</evidence>
<comment type="caution">
    <text evidence="3">The sequence shown here is derived from an EMBL/GenBank/DDBJ whole genome shotgun (WGS) entry which is preliminary data.</text>
</comment>
<dbReference type="Pfam" id="PF14559">
    <property type="entry name" value="TPR_19"/>
    <property type="match status" value="1"/>
</dbReference>
<protein>
    <submittedName>
        <fullName evidence="3">Uncharacterized protein</fullName>
    </submittedName>
</protein>
<organism evidence="3 4">
    <name type="scientific">Phakopsora pachyrhizi</name>
    <name type="common">Asian soybean rust disease fungus</name>
    <dbReference type="NCBI Taxonomy" id="170000"/>
    <lineage>
        <taxon>Eukaryota</taxon>
        <taxon>Fungi</taxon>
        <taxon>Dikarya</taxon>
        <taxon>Basidiomycota</taxon>
        <taxon>Pucciniomycotina</taxon>
        <taxon>Pucciniomycetes</taxon>
        <taxon>Pucciniales</taxon>
        <taxon>Phakopsoraceae</taxon>
        <taxon>Phakopsora</taxon>
    </lineage>
</organism>
<proteinExistence type="predicted"/>
<evidence type="ECO:0000313" key="3">
    <source>
        <dbReference type="EMBL" id="CAH7669197.1"/>
    </source>
</evidence>
<feature type="non-terminal residue" evidence="3">
    <location>
        <position position="1"/>
    </location>
</feature>
<sequence>HPEYVDAKACLSLMYLSERNFNKTNSLLKEALTLQTGNGELRALYTYFLIESNQLKQACDFAVATLKDHDKQDIYALCASGTLLYTQARESKQQGPEAAFDRASKFF</sequence>
<dbReference type="GO" id="GO:0006368">
    <property type="term" value="P:transcription elongation by RNA polymerase II"/>
    <property type="evidence" value="ECO:0007669"/>
    <property type="project" value="TreeGrafter"/>
</dbReference>